<dbReference type="SUPFAM" id="SSF53850">
    <property type="entry name" value="Periplasmic binding protein-like II"/>
    <property type="match status" value="1"/>
</dbReference>
<evidence type="ECO:0000256" key="1">
    <source>
        <dbReference type="ARBA" id="ARBA00009437"/>
    </source>
</evidence>
<dbReference type="FunFam" id="1.10.10.10:FF:000001">
    <property type="entry name" value="LysR family transcriptional regulator"/>
    <property type="match status" value="1"/>
</dbReference>
<keyword evidence="4" id="KW-0804">Transcription</keyword>
<dbReference type="GO" id="GO:0003700">
    <property type="term" value="F:DNA-binding transcription factor activity"/>
    <property type="evidence" value="ECO:0007669"/>
    <property type="project" value="InterPro"/>
</dbReference>
<evidence type="ECO:0000256" key="3">
    <source>
        <dbReference type="ARBA" id="ARBA00023125"/>
    </source>
</evidence>
<dbReference type="PANTHER" id="PTHR30346">
    <property type="entry name" value="TRANSCRIPTIONAL DUAL REGULATOR HCAR-RELATED"/>
    <property type="match status" value="1"/>
</dbReference>
<dbReference type="InterPro" id="IPR000847">
    <property type="entry name" value="LysR_HTH_N"/>
</dbReference>
<dbReference type="InterPro" id="IPR005119">
    <property type="entry name" value="LysR_subst-bd"/>
</dbReference>
<keyword evidence="3 6" id="KW-0238">DNA-binding</keyword>
<comment type="similarity">
    <text evidence="1">Belongs to the LysR transcriptional regulatory family.</text>
</comment>
<dbReference type="SUPFAM" id="SSF46785">
    <property type="entry name" value="Winged helix' DNA-binding domain"/>
    <property type="match status" value="1"/>
</dbReference>
<dbReference type="Gene3D" id="3.40.190.10">
    <property type="entry name" value="Periplasmic binding protein-like II"/>
    <property type="match status" value="2"/>
</dbReference>
<dbReference type="OrthoDB" id="79118at2"/>
<evidence type="ECO:0000313" key="7">
    <source>
        <dbReference type="Proteomes" id="UP000182977"/>
    </source>
</evidence>
<dbReference type="InterPro" id="IPR036390">
    <property type="entry name" value="WH_DNA-bd_sf"/>
</dbReference>
<dbReference type="Proteomes" id="UP000182977">
    <property type="component" value="Chromosome I"/>
</dbReference>
<dbReference type="RefSeq" id="WP_046768980.1">
    <property type="nucleotide sequence ID" value="NZ_KQ061229.1"/>
</dbReference>
<dbReference type="AlphaFoldDB" id="A0A1H2M5R6"/>
<proteinExistence type="inferred from homology"/>
<gene>
    <name evidence="6" type="ORF">SAMN04488563_7097</name>
</gene>
<name>A0A1H2M5R6_9ACTN</name>
<dbReference type="Pfam" id="PF00126">
    <property type="entry name" value="HTH_1"/>
    <property type="match status" value="1"/>
</dbReference>
<reference evidence="7" key="1">
    <citation type="submission" date="2016-10" db="EMBL/GenBank/DDBJ databases">
        <authorList>
            <person name="Varghese N."/>
            <person name="Submissions S."/>
        </authorList>
    </citation>
    <scope>NUCLEOTIDE SEQUENCE [LARGE SCALE GENOMIC DNA]</scope>
    <source>
        <strain evidence="7">DSM 45079</strain>
    </source>
</reference>
<evidence type="ECO:0000313" key="6">
    <source>
        <dbReference type="EMBL" id="SDU88464.1"/>
    </source>
</evidence>
<dbReference type="GO" id="GO:0003677">
    <property type="term" value="F:DNA binding"/>
    <property type="evidence" value="ECO:0007669"/>
    <property type="project" value="UniProtKB-KW"/>
</dbReference>
<dbReference type="PRINTS" id="PR00039">
    <property type="entry name" value="HTHLYSR"/>
</dbReference>
<dbReference type="STRING" id="419479.SAMN04488563_7097"/>
<feature type="domain" description="HTH lysR-type" evidence="5">
    <location>
        <begin position="4"/>
        <end position="61"/>
    </location>
</feature>
<organism evidence="6 7">
    <name type="scientific">Jiangella alkaliphila</name>
    <dbReference type="NCBI Taxonomy" id="419479"/>
    <lineage>
        <taxon>Bacteria</taxon>
        <taxon>Bacillati</taxon>
        <taxon>Actinomycetota</taxon>
        <taxon>Actinomycetes</taxon>
        <taxon>Jiangellales</taxon>
        <taxon>Jiangellaceae</taxon>
        <taxon>Jiangella</taxon>
    </lineage>
</organism>
<dbReference type="PROSITE" id="PS50931">
    <property type="entry name" value="HTH_LYSR"/>
    <property type="match status" value="1"/>
</dbReference>
<dbReference type="Gene3D" id="1.10.10.10">
    <property type="entry name" value="Winged helix-like DNA-binding domain superfamily/Winged helix DNA-binding domain"/>
    <property type="match status" value="1"/>
</dbReference>
<dbReference type="InterPro" id="IPR036388">
    <property type="entry name" value="WH-like_DNA-bd_sf"/>
</dbReference>
<accession>A0A1H2M5R6</accession>
<evidence type="ECO:0000259" key="5">
    <source>
        <dbReference type="PROSITE" id="PS50931"/>
    </source>
</evidence>
<sequence length="308" mass="32772">MDSLELRDLRYFVAVAEELNFSRAAGRLGIAQPPLSRAIRQLERRLGAPLFHRDTRSVALTDLGAGMLDDARHALDVVAAVSRRAHRAAQSEPTLVITAKPGIATGMARRIVDAYSALPGAIRVTTAVSGYREQAAMVRDGRADVGLLSTYFDARGLDSEPLTVEPRVAAVPIGHRLAARTRLHCADLRGEPIPHWPGASRAERAYWAGQDHPGAGAGEPGPAGPLVHDPAQLIEVVALGQAVALVPRSLAAQHPRADVAYRLVVDASPYTIAAVWPEHSRSPQIAGFVRAATELYADGAVAAHHLAS</sequence>
<keyword evidence="2" id="KW-0805">Transcription regulation</keyword>
<protein>
    <submittedName>
        <fullName evidence="6">DNA-binding transcriptional regulator, LysR family</fullName>
    </submittedName>
</protein>
<dbReference type="GO" id="GO:0032993">
    <property type="term" value="C:protein-DNA complex"/>
    <property type="evidence" value="ECO:0007669"/>
    <property type="project" value="TreeGrafter"/>
</dbReference>
<dbReference type="PANTHER" id="PTHR30346:SF0">
    <property type="entry name" value="HCA OPERON TRANSCRIPTIONAL ACTIVATOR HCAR"/>
    <property type="match status" value="1"/>
</dbReference>
<evidence type="ECO:0000256" key="4">
    <source>
        <dbReference type="ARBA" id="ARBA00023163"/>
    </source>
</evidence>
<dbReference type="Pfam" id="PF03466">
    <property type="entry name" value="LysR_substrate"/>
    <property type="match status" value="1"/>
</dbReference>
<dbReference type="EMBL" id="LT629791">
    <property type="protein sequence ID" value="SDU88464.1"/>
    <property type="molecule type" value="Genomic_DNA"/>
</dbReference>
<evidence type="ECO:0000256" key="2">
    <source>
        <dbReference type="ARBA" id="ARBA00023015"/>
    </source>
</evidence>
<keyword evidence="7" id="KW-1185">Reference proteome</keyword>